<dbReference type="AlphaFoldDB" id="A0A0M6WBI7"/>
<comment type="subcellular location">
    <subcellularLocation>
        <location evidence="1 6">Bacterial flagellum basal body</location>
    </subcellularLocation>
</comment>
<dbReference type="RefSeq" id="WP_055039127.1">
    <property type="nucleotide sequence ID" value="NZ_CVRS01000016.1"/>
</dbReference>
<dbReference type="GO" id="GO:0071978">
    <property type="term" value="P:bacterial-type flagellum-dependent swarming motility"/>
    <property type="evidence" value="ECO:0007669"/>
    <property type="project" value="TreeGrafter"/>
</dbReference>
<dbReference type="STRING" id="360807.ERS852392_00501"/>
<evidence type="ECO:0000313" key="9">
    <source>
        <dbReference type="Proteomes" id="UP000049828"/>
    </source>
</evidence>
<evidence type="ECO:0000313" key="10">
    <source>
        <dbReference type="Proteomes" id="UP000095395"/>
    </source>
</evidence>
<dbReference type="PIRSF" id="PIRSF002889">
    <property type="entry name" value="Rod_FlgB"/>
    <property type="match status" value="1"/>
</dbReference>
<proteinExistence type="inferred from homology"/>
<keyword evidence="7" id="KW-0969">Cilium</keyword>
<evidence type="ECO:0000256" key="6">
    <source>
        <dbReference type="PIRNR" id="PIRNR002889"/>
    </source>
</evidence>
<keyword evidence="4 6" id="KW-0975">Bacterial flagellum</keyword>
<evidence type="ECO:0000256" key="1">
    <source>
        <dbReference type="ARBA" id="ARBA00004117"/>
    </source>
</evidence>
<dbReference type="PANTHER" id="PTHR30435:SF12">
    <property type="entry name" value="FLAGELLAR BASAL BODY ROD PROTEIN FLGB"/>
    <property type="match status" value="1"/>
</dbReference>
<keyword evidence="7" id="KW-0966">Cell projection</keyword>
<dbReference type="NCBIfam" id="TIGR01396">
    <property type="entry name" value="FlgB"/>
    <property type="match status" value="1"/>
</dbReference>
<dbReference type="GO" id="GO:0030694">
    <property type="term" value="C:bacterial-type flagellum basal body, rod"/>
    <property type="evidence" value="ECO:0007669"/>
    <property type="project" value="InterPro"/>
</dbReference>
<organism evidence="7 9">
    <name type="scientific">Roseburia inulinivorans</name>
    <dbReference type="NCBI Taxonomy" id="360807"/>
    <lineage>
        <taxon>Bacteria</taxon>
        <taxon>Bacillati</taxon>
        <taxon>Bacillota</taxon>
        <taxon>Clostridia</taxon>
        <taxon>Lachnospirales</taxon>
        <taxon>Lachnospiraceae</taxon>
        <taxon>Roseburia</taxon>
    </lineage>
</organism>
<evidence type="ECO:0000256" key="3">
    <source>
        <dbReference type="ARBA" id="ARBA00014376"/>
    </source>
</evidence>
<evidence type="ECO:0000313" key="7">
    <source>
        <dbReference type="EMBL" id="CRL33145.1"/>
    </source>
</evidence>
<evidence type="ECO:0000313" key="8">
    <source>
        <dbReference type="EMBL" id="CUN47730.1"/>
    </source>
</evidence>
<evidence type="ECO:0000256" key="4">
    <source>
        <dbReference type="ARBA" id="ARBA00023143"/>
    </source>
</evidence>
<protein>
    <recommendedName>
        <fullName evidence="3 6">Flagellar basal body rod protein FlgB</fullName>
    </recommendedName>
</protein>
<comment type="subunit">
    <text evidence="6">The basal body constitutes a major portion of the flagellar organelle and consists of a number of rings mounted on a central rod.</text>
</comment>
<dbReference type="PANTHER" id="PTHR30435">
    <property type="entry name" value="FLAGELLAR PROTEIN"/>
    <property type="match status" value="1"/>
</dbReference>
<evidence type="ECO:0000256" key="5">
    <source>
        <dbReference type="ARBA" id="ARBA00024934"/>
    </source>
</evidence>
<comment type="function">
    <text evidence="5 6">Structural component of flagellum, the bacterial motility apparatus. Part of the rod structure of flagellar basal body.</text>
</comment>
<keyword evidence="9" id="KW-1185">Reference proteome</keyword>
<dbReference type="OrthoDB" id="9792068at2"/>
<reference evidence="7" key="2">
    <citation type="submission" date="2015-05" db="EMBL/GenBank/DDBJ databases">
        <authorList>
            <person name="Wang D.B."/>
            <person name="Wang M."/>
        </authorList>
    </citation>
    <scope>NUCLEOTIDE SEQUENCE [LARGE SCALE GENOMIC DNA]</scope>
    <source>
        <strain evidence="7">L1-83</strain>
    </source>
</reference>
<dbReference type="EMBL" id="CVRS01000016">
    <property type="protein sequence ID" value="CRL33145.1"/>
    <property type="molecule type" value="Genomic_DNA"/>
</dbReference>
<dbReference type="Proteomes" id="UP000095395">
    <property type="component" value="Unassembled WGS sequence"/>
</dbReference>
<dbReference type="Proteomes" id="UP000049828">
    <property type="component" value="Unassembled WGS sequence"/>
</dbReference>
<name>A0A0M6WBI7_9FIRM</name>
<reference evidence="9" key="1">
    <citation type="submission" date="2015-05" db="EMBL/GenBank/DDBJ databases">
        <authorList>
            <consortium name="Pathogen Informatics"/>
        </authorList>
    </citation>
    <scope>NUCLEOTIDE SEQUENCE [LARGE SCALE GENOMIC DNA]</scope>
    <source>
        <strain evidence="8 10">2789STDY5608835</strain>
        <strain evidence="9">L1-83</strain>
    </source>
</reference>
<gene>
    <name evidence="8" type="primary">flgB</name>
    <name evidence="8" type="ORF">ERS852392_00501</name>
    <name evidence="7" type="ORF">RIL183_01401</name>
</gene>
<keyword evidence="7" id="KW-0282">Flagellum</keyword>
<accession>A0A0M6WBI7</accession>
<comment type="similarity">
    <text evidence="2 6">Belongs to the flagella basal body rod proteins family.</text>
</comment>
<sequence length="131" mass="14883">MITTNAFDYINVLDKAADASWLRETAIMNNLANTNTPGYKRQEVDFESVLQRELGHSKYTTLDKKIRSLNADLSGLNVSTYTDSSNYSYRLDRNNVDPDTENVELASETIRYQALTNSITSDFTRMQAVLK</sequence>
<dbReference type="InterPro" id="IPR006300">
    <property type="entry name" value="FlgB"/>
</dbReference>
<evidence type="ECO:0000256" key="2">
    <source>
        <dbReference type="ARBA" id="ARBA00009677"/>
    </source>
</evidence>
<dbReference type="EMBL" id="CYYR01000002">
    <property type="protein sequence ID" value="CUN47730.1"/>
    <property type="molecule type" value="Genomic_DNA"/>
</dbReference>